<dbReference type="AlphaFoldDB" id="A0A8K0XR92"/>
<reference evidence="10" key="1">
    <citation type="journal article" date="2021" name="New Phytol.">
        <title>Evolutionary innovations through gain and loss of genes in the ectomycorrhizal Boletales.</title>
        <authorList>
            <person name="Wu G."/>
            <person name="Miyauchi S."/>
            <person name="Morin E."/>
            <person name="Kuo A."/>
            <person name="Drula E."/>
            <person name="Varga T."/>
            <person name="Kohler A."/>
            <person name="Feng B."/>
            <person name="Cao Y."/>
            <person name="Lipzen A."/>
            <person name="Daum C."/>
            <person name="Hundley H."/>
            <person name="Pangilinan J."/>
            <person name="Johnson J."/>
            <person name="Barry K."/>
            <person name="LaButti K."/>
            <person name="Ng V."/>
            <person name="Ahrendt S."/>
            <person name="Min B."/>
            <person name="Choi I.G."/>
            <person name="Park H."/>
            <person name="Plett J.M."/>
            <person name="Magnuson J."/>
            <person name="Spatafora J.W."/>
            <person name="Nagy L.G."/>
            <person name="Henrissat B."/>
            <person name="Grigoriev I.V."/>
            <person name="Yang Z.L."/>
            <person name="Xu J."/>
            <person name="Martin F.M."/>
        </authorList>
    </citation>
    <scope>NUCLEOTIDE SEQUENCE</scope>
    <source>
        <strain evidence="10">KKN 215</strain>
    </source>
</reference>
<comment type="caution">
    <text evidence="10">The sequence shown here is derived from an EMBL/GenBank/DDBJ whole genome shotgun (WGS) entry which is preliminary data.</text>
</comment>
<feature type="compositionally biased region" description="Basic residues" evidence="8">
    <location>
        <begin position="200"/>
        <end position="210"/>
    </location>
</feature>
<dbReference type="InterPro" id="IPR051763">
    <property type="entry name" value="Copper_Homeo_Regul"/>
</dbReference>
<keyword evidence="7" id="KW-0539">Nucleus</keyword>
<evidence type="ECO:0000313" key="10">
    <source>
        <dbReference type="EMBL" id="KAH8101551.1"/>
    </source>
</evidence>
<evidence type="ECO:0000256" key="4">
    <source>
        <dbReference type="ARBA" id="ARBA00023008"/>
    </source>
</evidence>
<evidence type="ECO:0000313" key="11">
    <source>
        <dbReference type="Proteomes" id="UP000813824"/>
    </source>
</evidence>
<dbReference type="PRINTS" id="PR00617">
    <property type="entry name" value="COPPERFIST"/>
</dbReference>
<organism evidence="10 11">
    <name type="scientific">Cristinia sonorae</name>
    <dbReference type="NCBI Taxonomy" id="1940300"/>
    <lineage>
        <taxon>Eukaryota</taxon>
        <taxon>Fungi</taxon>
        <taxon>Dikarya</taxon>
        <taxon>Basidiomycota</taxon>
        <taxon>Agaricomycotina</taxon>
        <taxon>Agaricomycetes</taxon>
        <taxon>Agaricomycetidae</taxon>
        <taxon>Agaricales</taxon>
        <taxon>Pleurotineae</taxon>
        <taxon>Stephanosporaceae</taxon>
        <taxon>Cristinia</taxon>
    </lineage>
</organism>
<evidence type="ECO:0000256" key="1">
    <source>
        <dbReference type="ARBA" id="ARBA00004123"/>
    </source>
</evidence>
<dbReference type="GO" id="GO:0006879">
    <property type="term" value="P:intracellular iron ion homeostasis"/>
    <property type="evidence" value="ECO:0007669"/>
    <property type="project" value="TreeGrafter"/>
</dbReference>
<dbReference type="Proteomes" id="UP000813824">
    <property type="component" value="Unassembled WGS sequence"/>
</dbReference>
<dbReference type="EMBL" id="JAEVFJ010000012">
    <property type="protein sequence ID" value="KAH8101551.1"/>
    <property type="molecule type" value="Genomic_DNA"/>
</dbReference>
<dbReference type="FunFam" id="3.90.430.10:FF:000001">
    <property type="entry name" value="Copper fist DNA-binding protein"/>
    <property type="match status" value="1"/>
</dbReference>
<dbReference type="SMART" id="SM00412">
    <property type="entry name" value="Cu_FIST"/>
    <property type="match status" value="1"/>
</dbReference>
<dbReference type="GO" id="GO:0000981">
    <property type="term" value="F:DNA-binding transcription factor activity, RNA polymerase II-specific"/>
    <property type="evidence" value="ECO:0007669"/>
    <property type="project" value="TreeGrafter"/>
</dbReference>
<evidence type="ECO:0000256" key="5">
    <source>
        <dbReference type="ARBA" id="ARBA00023015"/>
    </source>
</evidence>
<keyword evidence="6" id="KW-0804">Transcription</keyword>
<evidence type="ECO:0000256" key="3">
    <source>
        <dbReference type="ARBA" id="ARBA00022833"/>
    </source>
</evidence>
<sequence>MKFACESCIKGHRSSSCTHTERPLFEVKKKGRPVSQCEKCRELRKTKRVHSKCDCSLNKDAEPAMRQLSVKSKRFIPILPALPNGIRDALPQQTAQVQVNPRSAVNSLLNPCHCKDVWSCKCNKSGSSSSGVALAPRPGSTSGLAALADAAALCCSGARMDVDATAPPIAPDSDFAQPITAESSSSQKHPRDCCQPSPKTRPKKPRRHSPKPADKQLRGPELAPLISLSLPSDTPSGPPPLFPDIPPLSSVASIAGSGCCCGFRCTCPGCVEHRGAEHAAKDHSDCPDQCGTCIDYDGGVELPDLGARSGAEVKTAGTSFIDAFFARAAATIPQPPSQRAAGTALDPTNVTVYPTSLFSGEGKTMEERGPAFGLVRLPKLECCNGRCGCPEGSCGCGTSCDGCGGQHEGITGNCCSVTSPVSALAERSTAASESPSVVGLAARPKAKGSCCG</sequence>
<evidence type="ECO:0000256" key="6">
    <source>
        <dbReference type="ARBA" id="ARBA00023163"/>
    </source>
</evidence>
<evidence type="ECO:0000259" key="9">
    <source>
        <dbReference type="PROSITE" id="PS50073"/>
    </source>
</evidence>
<keyword evidence="2" id="KW-0479">Metal-binding</keyword>
<feature type="domain" description="Copper-fist" evidence="9">
    <location>
        <begin position="1"/>
        <end position="34"/>
    </location>
</feature>
<dbReference type="GO" id="GO:0005634">
    <property type="term" value="C:nucleus"/>
    <property type="evidence" value="ECO:0007669"/>
    <property type="project" value="UniProtKB-SubCell"/>
</dbReference>
<evidence type="ECO:0000256" key="2">
    <source>
        <dbReference type="ARBA" id="ARBA00022723"/>
    </source>
</evidence>
<dbReference type="Pfam" id="PF00649">
    <property type="entry name" value="Copper-fist"/>
    <property type="match status" value="1"/>
</dbReference>
<dbReference type="GO" id="GO:0000978">
    <property type="term" value="F:RNA polymerase II cis-regulatory region sequence-specific DNA binding"/>
    <property type="evidence" value="ECO:0007669"/>
    <property type="project" value="TreeGrafter"/>
</dbReference>
<dbReference type="Gene3D" id="3.90.430.10">
    <property type="entry name" value="Copper fist DNA-binding domain"/>
    <property type="match status" value="1"/>
</dbReference>
<dbReference type="PANTHER" id="PTHR28088:SF5">
    <property type="entry name" value="TRANSCRIPTIONAL ACTIVATOR HAA1-RELATED"/>
    <property type="match status" value="1"/>
</dbReference>
<dbReference type="InterPro" id="IPR001083">
    <property type="entry name" value="Cu_fist_DNA-bd_dom"/>
</dbReference>
<dbReference type="SUPFAM" id="SSF57879">
    <property type="entry name" value="Zinc domain conserved in yeast copper-regulated transcription factors"/>
    <property type="match status" value="1"/>
</dbReference>
<gene>
    <name evidence="10" type="ORF">BXZ70DRAFT_101577</name>
</gene>
<evidence type="ECO:0000256" key="7">
    <source>
        <dbReference type="ARBA" id="ARBA00023242"/>
    </source>
</evidence>
<comment type="subcellular location">
    <subcellularLocation>
        <location evidence="1">Nucleus</location>
    </subcellularLocation>
</comment>
<keyword evidence="11" id="KW-1185">Reference proteome</keyword>
<evidence type="ECO:0000256" key="8">
    <source>
        <dbReference type="SAM" id="MobiDB-lite"/>
    </source>
</evidence>
<dbReference type="GO" id="GO:0005507">
    <property type="term" value="F:copper ion binding"/>
    <property type="evidence" value="ECO:0007669"/>
    <property type="project" value="InterPro"/>
</dbReference>
<dbReference type="GO" id="GO:0045944">
    <property type="term" value="P:positive regulation of transcription by RNA polymerase II"/>
    <property type="evidence" value="ECO:0007669"/>
    <property type="project" value="TreeGrafter"/>
</dbReference>
<dbReference type="InterPro" id="IPR036395">
    <property type="entry name" value="Cu_fist_DNA-bd_dom_sf"/>
</dbReference>
<dbReference type="OrthoDB" id="5600085at2759"/>
<dbReference type="PANTHER" id="PTHR28088">
    <property type="entry name" value="TRANSCRIPTIONAL ACTIVATOR HAA1-RELATED"/>
    <property type="match status" value="1"/>
</dbReference>
<dbReference type="SMART" id="SM01090">
    <property type="entry name" value="Copper-fist"/>
    <property type="match status" value="1"/>
</dbReference>
<dbReference type="PROSITE" id="PS50073">
    <property type="entry name" value="COPPER_FIST_2"/>
    <property type="match status" value="1"/>
</dbReference>
<keyword evidence="4" id="KW-0186">Copper</keyword>
<dbReference type="GO" id="GO:0006878">
    <property type="term" value="P:intracellular copper ion homeostasis"/>
    <property type="evidence" value="ECO:0007669"/>
    <property type="project" value="TreeGrafter"/>
</dbReference>
<name>A0A8K0XR92_9AGAR</name>
<keyword evidence="5" id="KW-0805">Transcription regulation</keyword>
<feature type="region of interest" description="Disordered" evidence="8">
    <location>
        <begin position="165"/>
        <end position="221"/>
    </location>
</feature>
<accession>A0A8K0XR92</accession>
<keyword evidence="3" id="KW-0862">Zinc</keyword>
<proteinExistence type="predicted"/>
<protein>
    <recommendedName>
        <fullName evidence="9">Copper-fist domain-containing protein</fullName>
    </recommendedName>
</protein>